<proteinExistence type="predicted"/>
<evidence type="ECO:0000313" key="3">
    <source>
        <dbReference type="EMBL" id="CAI2718890.1"/>
    </source>
</evidence>
<dbReference type="PROSITE" id="PS51352">
    <property type="entry name" value="THIOREDOXIN_2"/>
    <property type="match status" value="1"/>
</dbReference>
<evidence type="ECO:0000313" key="4">
    <source>
        <dbReference type="Proteomes" id="UP001157733"/>
    </source>
</evidence>
<dbReference type="InterPro" id="IPR013766">
    <property type="entry name" value="Thioredoxin_domain"/>
</dbReference>
<feature type="transmembrane region" description="Helical" evidence="1">
    <location>
        <begin position="30"/>
        <end position="47"/>
    </location>
</feature>
<dbReference type="Gene3D" id="3.40.30.10">
    <property type="entry name" value="Glutaredoxin"/>
    <property type="match status" value="1"/>
</dbReference>
<dbReference type="PANTHER" id="PTHR35891:SF3">
    <property type="entry name" value="THIOL:DISULFIDE INTERCHANGE PROTEIN DSBL"/>
    <property type="match status" value="1"/>
</dbReference>
<dbReference type="SUPFAM" id="SSF52833">
    <property type="entry name" value="Thioredoxin-like"/>
    <property type="match status" value="1"/>
</dbReference>
<accession>A0ABM9HFV7</accession>
<dbReference type="InterPro" id="IPR050824">
    <property type="entry name" value="Thiol_disulfide_DsbA"/>
</dbReference>
<dbReference type="Pfam" id="PF13462">
    <property type="entry name" value="Thioredoxin_4"/>
    <property type="match status" value="1"/>
</dbReference>
<feature type="domain" description="Thioredoxin" evidence="2">
    <location>
        <begin position="37"/>
        <end position="190"/>
    </location>
</feature>
<keyword evidence="1" id="KW-1133">Transmembrane helix</keyword>
<dbReference type="EMBL" id="OX336137">
    <property type="protein sequence ID" value="CAI2718890.1"/>
    <property type="molecule type" value="Genomic_DNA"/>
</dbReference>
<evidence type="ECO:0000256" key="1">
    <source>
        <dbReference type="SAM" id="Phobius"/>
    </source>
</evidence>
<reference evidence="3 4" key="1">
    <citation type="submission" date="2022-09" db="EMBL/GenBank/DDBJ databases">
        <authorList>
            <person name="Kop L."/>
        </authorList>
    </citation>
    <scope>NUCLEOTIDE SEQUENCE [LARGE SCALE GENOMIC DNA]</scope>
    <source>
        <strain evidence="3 4">347</strain>
    </source>
</reference>
<gene>
    <name evidence="3" type="ORF">NSPWAT_2034</name>
</gene>
<protein>
    <submittedName>
        <fullName evidence="3">Thiol:disulfide interchange protein DsbA</fullName>
    </submittedName>
</protein>
<keyword evidence="1" id="KW-0812">Transmembrane</keyword>
<keyword evidence="4" id="KW-1185">Reference proteome</keyword>
<sequence>MNFNGALPCICYYNYEIEFKAYMECSMKRVIPLFILIATLVAAPAWADAPKIAGQYKVIGDLNNLKNAKQIELIEFFNYSCGHCYNFLKASKRLHEKFKGKLLHKKQPIYWGQQTPYPAMAYYISDEQGVEEKFTQTLFDTNFQLEVNIFQPRVISMLSKDFGIQDAMTEGMQSPRIRNKVQESLQRAKQYDVQETPTLIINDTLKVTPSLTGGDVEKMTDNLIVIFESLLNQ</sequence>
<keyword evidence="1" id="KW-0472">Membrane</keyword>
<dbReference type="InterPro" id="IPR036249">
    <property type="entry name" value="Thioredoxin-like_sf"/>
</dbReference>
<dbReference type="InterPro" id="IPR012336">
    <property type="entry name" value="Thioredoxin-like_fold"/>
</dbReference>
<dbReference type="PANTHER" id="PTHR35891">
    <property type="entry name" value="THIOL:DISULFIDE INTERCHANGE PROTEIN DSBA"/>
    <property type="match status" value="1"/>
</dbReference>
<name>A0ABM9HFV7_9BACT</name>
<dbReference type="Proteomes" id="UP001157733">
    <property type="component" value="Chromosome"/>
</dbReference>
<organism evidence="3 4">
    <name type="scientific">Nitrospina watsonii</name>
    <dbReference type="NCBI Taxonomy" id="1323948"/>
    <lineage>
        <taxon>Bacteria</taxon>
        <taxon>Pseudomonadati</taxon>
        <taxon>Nitrospinota/Tectimicrobiota group</taxon>
        <taxon>Nitrospinota</taxon>
        <taxon>Nitrospinia</taxon>
        <taxon>Nitrospinales</taxon>
        <taxon>Nitrospinaceae</taxon>
        <taxon>Nitrospina</taxon>
    </lineage>
</organism>
<evidence type="ECO:0000259" key="2">
    <source>
        <dbReference type="PROSITE" id="PS51352"/>
    </source>
</evidence>